<protein>
    <submittedName>
        <fullName evidence="1">Uncharacterized protein</fullName>
    </submittedName>
</protein>
<proteinExistence type="predicted"/>
<dbReference type="Proteomes" id="UP000182448">
    <property type="component" value="Unassembled WGS sequence"/>
</dbReference>
<dbReference type="EMBL" id="FMAW01000010">
    <property type="protein sequence ID" value="SCB99997.1"/>
    <property type="molecule type" value="Genomic_DNA"/>
</dbReference>
<accession>A0ABY0K1S2</accession>
<reference evidence="1 2" key="1">
    <citation type="submission" date="2016-08" db="EMBL/GenBank/DDBJ databases">
        <authorList>
            <person name="Varghese N."/>
            <person name="Submissions Spin"/>
        </authorList>
    </citation>
    <scope>NUCLEOTIDE SEQUENCE [LARGE SCALE GENOMIC DNA]</scope>
    <source>
        <strain evidence="1 2">R-53116</strain>
    </source>
</reference>
<gene>
    <name evidence="1" type="ORF">GA0061075_11024</name>
</gene>
<evidence type="ECO:0000313" key="1">
    <source>
        <dbReference type="EMBL" id="SCB99997.1"/>
    </source>
</evidence>
<evidence type="ECO:0000313" key="2">
    <source>
        <dbReference type="Proteomes" id="UP000182448"/>
    </source>
</evidence>
<name>A0ABY0K1S2_WEIHE</name>
<comment type="caution">
    <text evidence="1">The sequence shown here is derived from an EMBL/GenBank/DDBJ whole genome shotgun (WGS) entry which is preliminary data.</text>
</comment>
<sequence length="48" mass="5731">MKRIIFIVSSLCNVILLYKLSEKNKDIYNLSERANFYKNKFEAVDDDK</sequence>
<keyword evidence="2" id="KW-1185">Reference proteome</keyword>
<organism evidence="1 2">
    <name type="scientific">Weissella hellenica</name>
    <dbReference type="NCBI Taxonomy" id="46256"/>
    <lineage>
        <taxon>Bacteria</taxon>
        <taxon>Bacillati</taxon>
        <taxon>Bacillota</taxon>
        <taxon>Bacilli</taxon>
        <taxon>Lactobacillales</taxon>
        <taxon>Lactobacillaceae</taxon>
        <taxon>Weissella</taxon>
    </lineage>
</organism>